<evidence type="ECO:0000313" key="2">
    <source>
        <dbReference type="EMBL" id="CAL1165922.1"/>
    </source>
</evidence>
<comment type="caution">
    <text evidence="1">The sequence shown here is derived from an EMBL/GenBank/DDBJ whole genome shotgun (WGS) entry which is preliminary data.</text>
</comment>
<dbReference type="Proteomes" id="UP001152797">
    <property type="component" value="Unassembled WGS sequence"/>
</dbReference>
<dbReference type="EMBL" id="CAMXCT010005523">
    <property type="protein sequence ID" value="CAI4012547.1"/>
    <property type="molecule type" value="Genomic_DNA"/>
</dbReference>
<name>A0A9P1DLL6_9DINO</name>
<dbReference type="AlphaFoldDB" id="A0A9P1DLL6"/>
<sequence length="281" mass="31542">MALKSLVSNLVSGQHSHDGHSTCLSDGHHGHAFGPMASSFTAFFPDAVAPHHSDHFLPSIAPETVHQDDAAHLDQFDQSLLATRRPKTYVSFHKEEGEEKKEGDAAHLDQFDQSLLATRRPKTYVSFHKEEGEEKKEGDAAHLDQFDQSLLATRRPKTYVSFHKEEGEEKKEGVIQFACRKRLCSANGPEVLGATWFLMVSTATMGTRRAWQMVTMDMHLALWHPALMQWLLITLITSCVPETVHQGDAAHLDLDQSLLATRRPKNVSFHKEEGEEKKEGE</sequence>
<proteinExistence type="predicted"/>
<organism evidence="1">
    <name type="scientific">Cladocopium goreaui</name>
    <dbReference type="NCBI Taxonomy" id="2562237"/>
    <lineage>
        <taxon>Eukaryota</taxon>
        <taxon>Sar</taxon>
        <taxon>Alveolata</taxon>
        <taxon>Dinophyceae</taxon>
        <taxon>Suessiales</taxon>
        <taxon>Symbiodiniaceae</taxon>
        <taxon>Cladocopium</taxon>
    </lineage>
</organism>
<protein>
    <submittedName>
        <fullName evidence="1">Uncharacterized protein</fullName>
    </submittedName>
</protein>
<evidence type="ECO:0000313" key="1">
    <source>
        <dbReference type="EMBL" id="CAI4012547.1"/>
    </source>
</evidence>
<accession>A0A9P1DLL6</accession>
<reference evidence="2" key="2">
    <citation type="submission" date="2024-04" db="EMBL/GenBank/DDBJ databases">
        <authorList>
            <person name="Chen Y."/>
            <person name="Shah S."/>
            <person name="Dougan E. K."/>
            <person name="Thang M."/>
            <person name="Chan C."/>
        </authorList>
    </citation>
    <scope>NUCLEOTIDE SEQUENCE [LARGE SCALE GENOMIC DNA]</scope>
</reference>
<reference evidence="1" key="1">
    <citation type="submission" date="2022-10" db="EMBL/GenBank/DDBJ databases">
        <authorList>
            <person name="Chen Y."/>
            <person name="Dougan E. K."/>
            <person name="Chan C."/>
            <person name="Rhodes N."/>
            <person name="Thang M."/>
        </authorList>
    </citation>
    <scope>NUCLEOTIDE SEQUENCE</scope>
</reference>
<dbReference type="EMBL" id="CAMXCT030005523">
    <property type="protein sequence ID" value="CAL4799859.1"/>
    <property type="molecule type" value="Genomic_DNA"/>
</dbReference>
<dbReference type="EMBL" id="CAMXCT020005523">
    <property type="protein sequence ID" value="CAL1165922.1"/>
    <property type="molecule type" value="Genomic_DNA"/>
</dbReference>
<gene>
    <name evidence="1" type="ORF">C1SCF055_LOCUS37597</name>
</gene>
<evidence type="ECO:0000313" key="3">
    <source>
        <dbReference type="Proteomes" id="UP001152797"/>
    </source>
</evidence>
<keyword evidence="3" id="KW-1185">Reference proteome</keyword>